<organism evidence="1">
    <name type="scientific">Anguilla anguilla</name>
    <name type="common">European freshwater eel</name>
    <name type="synonym">Muraena anguilla</name>
    <dbReference type="NCBI Taxonomy" id="7936"/>
    <lineage>
        <taxon>Eukaryota</taxon>
        <taxon>Metazoa</taxon>
        <taxon>Chordata</taxon>
        <taxon>Craniata</taxon>
        <taxon>Vertebrata</taxon>
        <taxon>Euteleostomi</taxon>
        <taxon>Actinopterygii</taxon>
        <taxon>Neopterygii</taxon>
        <taxon>Teleostei</taxon>
        <taxon>Anguilliformes</taxon>
        <taxon>Anguillidae</taxon>
        <taxon>Anguilla</taxon>
    </lineage>
</organism>
<sequence>MRVFFTNGLSKTIYDTQSQKGTSQRVKPMVRLYIYSIFSPRY</sequence>
<protein>
    <submittedName>
        <fullName evidence="1">Uncharacterized protein</fullName>
    </submittedName>
</protein>
<evidence type="ECO:0000313" key="1">
    <source>
        <dbReference type="EMBL" id="JAI07078.1"/>
    </source>
</evidence>
<dbReference type="AlphaFoldDB" id="A0A0E9XWH9"/>
<accession>A0A0E9XWH9</accession>
<name>A0A0E9XWH9_ANGAN</name>
<reference evidence="1" key="2">
    <citation type="journal article" date="2015" name="Fish Shellfish Immunol.">
        <title>Early steps in the European eel (Anguilla anguilla)-Vibrio vulnificus interaction in the gills: Role of the RtxA13 toxin.</title>
        <authorList>
            <person name="Callol A."/>
            <person name="Pajuelo D."/>
            <person name="Ebbesson L."/>
            <person name="Teles M."/>
            <person name="MacKenzie S."/>
            <person name="Amaro C."/>
        </authorList>
    </citation>
    <scope>NUCLEOTIDE SEQUENCE</scope>
</reference>
<reference evidence="1" key="1">
    <citation type="submission" date="2014-11" db="EMBL/GenBank/DDBJ databases">
        <authorList>
            <person name="Amaro Gonzalez C."/>
        </authorList>
    </citation>
    <scope>NUCLEOTIDE SEQUENCE</scope>
</reference>
<dbReference type="EMBL" id="GBXM01001500">
    <property type="protein sequence ID" value="JAI07078.1"/>
    <property type="molecule type" value="Transcribed_RNA"/>
</dbReference>
<proteinExistence type="predicted"/>